<organism evidence="1">
    <name type="scientific">marine metagenome</name>
    <dbReference type="NCBI Taxonomy" id="408172"/>
    <lineage>
        <taxon>unclassified sequences</taxon>
        <taxon>metagenomes</taxon>
        <taxon>ecological metagenomes</taxon>
    </lineage>
</organism>
<sequence length="121" mass="13356">MIFYVKRSALVRAAERMPADRIGRKNAGPAGKTGPPSQIHIFIVGYEIFVEPPDFVKNLLAIQPRATIRTEDFLDLVIPSVVRIAVAPVTRVEITGFNAYVYDGSRQFKTDDLGRAGPRVG</sequence>
<reference evidence="1" key="1">
    <citation type="submission" date="2018-05" db="EMBL/GenBank/DDBJ databases">
        <authorList>
            <person name="Lanie J.A."/>
            <person name="Ng W.-L."/>
            <person name="Kazmierczak K.M."/>
            <person name="Andrzejewski T.M."/>
            <person name="Davidsen T.M."/>
            <person name="Wayne K.J."/>
            <person name="Tettelin H."/>
            <person name="Glass J.I."/>
            <person name="Rusch D."/>
            <person name="Podicherti R."/>
            <person name="Tsui H.-C.T."/>
            <person name="Winkler M.E."/>
        </authorList>
    </citation>
    <scope>NUCLEOTIDE SEQUENCE</scope>
</reference>
<feature type="non-terminal residue" evidence="1">
    <location>
        <position position="121"/>
    </location>
</feature>
<protein>
    <submittedName>
        <fullName evidence="1">Uncharacterized protein</fullName>
    </submittedName>
</protein>
<dbReference type="AlphaFoldDB" id="A0A382EJ05"/>
<accession>A0A382EJ05</accession>
<dbReference type="EMBL" id="UINC01044621">
    <property type="protein sequence ID" value="SVB50312.1"/>
    <property type="molecule type" value="Genomic_DNA"/>
</dbReference>
<name>A0A382EJ05_9ZZZZ</name>
<proteinExistence type="predicted"/>
<gene>
    <name evidence="1" type="ORF">METZ01_LOCUS203166</name>
</gene>
<evidence type="ECO:0000313" key="1">
    <source>
        <dbReference type="EMBL" id="SVB50312.1"/>
    </source>
</evidence>